<gene>
    <name evidence="1" type="ORF">GCM10009021_28260</name>
</gene>
<dbReference type="RefSeq" id="WP_229772901.1">
    <property type="nucleotide sequence ID" value="NZ_BMOQ01000008.1"/>
</dbReference>
<reference evidence="1 2" key="1">
    <citation type="journal article" date="2019" name="Int. J. Syst. Evol. Microbiol.">
        <title>The Global Catalogue of Microorganisms (GCM) 10K type strain sequencing project: providing services to taxonomists for standard genome sequencing and annotation.</title>
        <authorList>
            <consortium name="The Broad Institute Genomics Platform"/>
            <consortium name="The Broad Institute Genome Sequencing Center for Infectious Disease"/>
            <person name="Wu L."/>
            <person name="Ma J."/>
        </authorList>
    </citation>
    <scope>NUCLEOTIDE SEQUENCE [LARGE SCALE GENOMIC DNA]</scope>
    <source>
        <strain evidence="1 2">JCM 16331</strain>
    </source>
</reference>
<protein>
    <submittedName>
        <fullName evidence="1">Uncharacterized protein</fullName>
    </submittedName>
</protein>
<keyword evidence="2" id="KW-1185">Reference proteome</keyword>
<dbReference type="Proteomes" id="UP000608850">
    <property type="component" value="Unassembled WGS sequence"/>
</dbReference>
<dbReference type="EMBL" id="BMOQ01000008">
    <property type="protein sequence ID" value="GGN24746.1"/>
    <property type="molecule type" value="Genomic_DNA"/>
</dbReference>
<proteinExistence type="predicted"/>
<accession>A0A830GE07</accession>
<sequence length="231" mass="24509">MQGTTLVVEVDASADVDHVNLVKPNDSLFGKRSLAAGAHRVSFDVGTAYSPGTYKVVAVNKGKSIATVKRSLRPNLEIEKMGVGRNHPSKMWNGTSHKSGDEAFVVVKNNGSGPSAVTKLLFQGAVPYPSGENGTNYADDPSVSGIYDPSTDAETQQVVVPPGERKTIYSDRSPFGFVPGVGTNCKSDPQNGTFTVSITGSVRDSSTSQTYQIHYSASESFNNCSIKIGEQ</sequence>
<organism evidence="1 2">
    <name type="scientific">Halarchaeum nitratireducens</name>
    <dbReference type="NCBI Taxonomy" id="489913"/>
    <lineage>
        <taxon>Archaea</taxon>
        <taxon>Methanobacteriati</taxon>
        <taxon>Methanobacteriota</taxon>
        <taxon>Stenosarchaea group</taxon>
        <taxon>Halobacteria</taxon>
        <taxon>Halobacteriales</taxon>
        <taxon>Halobacteriaceae</taxon>
    </lineage>
</organism>
<evidence type="ECO:0000313" key="2">
    <source>
        <dbReference type="Proteomes" id="UP000608850"/>
    </source>
</evidence>
<name>A0A830GE07_9EURY</name>
<dbReference type="AlphaFoldDB" id="A0A830GE07"/>
<comment type="caution">
    <text evidence="1">The sequence shown here is derived from an EMBL/GenBank/DDBJ whole genome shotgun (WGS) entry which is preliminary data.</text>
</comment>
<evidence type="ECO:0000313" key="1">
    <source>
        <dbReference type="EMBL" id="GGN24746.1"/>
    </source>
</evidence>